<dbReference type="Proteomes" id="UP000607559">
    <property type="component" value="Unassembled WGS sequence"/>
</dbReference>
<dbReference type="AlphaFoldDB" id="A0A8J2UFP4"/>
<reference evidence="2" key="2">
    <citation type="submission" date="2020-09" db="EMBL/GenBank/DDBJ databases">
        <authorList>
            <person name="Sun Q."/>
            <person name="Zhou Y."/>
        </authorList>
    </citation>
    <scope>NUCLEOTIDE SEQUENCE</scope>
    <source>
        <strain evidence="2">CGMCC 1.15448</strain>
    </source>
</reference>
<name>A0A8J2UFP4_9BACT</name>
<gene>
    <name evidence="2" type="ORF">GCM10011511_36540</name>
</gene>
<feature type="chain" id="PRO_5035181279" description="DUF2911 domain-containing protein" evidence="1">
    <location>
        <begin position="20"/>
        <end position="188"/>
    </location>
</feature>
<accession>A0A8J2UFP4</accession>
<evidence type="ECO:0000313" key="3">
    <source>
        <dbReference type="Proteomes" id="UP000607559"/>
    </source>
</evidence>
<evidence type="ECO:0000256" key="1">
    <source>
        <dbReference type="SAM" id="SignalP"/>
    </source>
</evidence>
<organism evidence="2 3">
    <name type="scientific">Puia dinghuensis</name>
    <dbReference type="NCBI Taxonomy" id="1792502"/>
    <lineage>
        <taxon>Bacteria</taxon>
        <taxon>Pseudomonadati</taxon>
        <taxon>Bacteroidota</taxon>
        <taxon>Chitinophagia</taxon>
        <taxon>Chitinophagales</taxon>
        <taxon>Chitinophagaceae</taxon>
        <taxon>Puia</taxon>
    </lineage>
</organism>
<keyword evidence="3" id="KW-1185">Reference proteome</keyword>
<dbReference type="RefSeq" id="WP_188934351.1">
    <property type="nucleotide sequence ID" value="NZ_BMJC01000004.1"/>
</dbReference>
<feature type="signal peptide" evidence="1">
    <location>
        <begin position="1"/>
        <end position="19"/>
    </location>
</feature>
<protein>
    <recommendedName>
        <fullName evidence="4">DUF2911 domain-containing protein</fullName>
    </recommendedName>
</protein>
<dbReference type="Pfam" id="PF11138">
    <property type="entry name" value="DUF2911"/>
    <property type="match status" value="1"/>
</dbReference>
<sequence>MKQIVLLVSLIMGITVAKAQTQPTPPNLDSSPLDMSYYPVDYPVLKIQDKVSEPLVARVVYSRPQKRGRKLFGDLISYGQIWRLGANEATEIEFFRDVKIDNKIAKKGRYTLYALVNEDKWTVILNKETDTWGAFRYDSSKDVLRSTVAVEKRSDIAEAFSISFQKSGKGADLLFSWDDVLVRLPITW</sequence>
<proteinExistence type="predicted"/>
<evidence type="ECO:0008006" key="4">
    <source>
        <dbReference type="Google" id="ProtNLM"/>
    </source>
</evidence>
<dbReference type="InterPro" id="IPR021314">
    <property type="entry name" value="DUF2911"/>
</dbReference>
<keyword evidence="1" id="KW-0732">Signal</keyword>
<comment type="caution">
    <text evidence="2">The sequence shown here is derived from an EMBL/GenBank/DDBJ whole genome shotgun (WGS) entry which is preliminary data.</text>
</comment>
<reference evidence="2" key="1">
    <citation type="journal article" date="2014" name="Int. J. Syst. Evol. Microbiol.">
        <title>Complete genome sequence of Corynebacterium casei LMG S-19264T (=DSM 44701T), isolated from a smear-ripened cheese.</title>
        <authorList>
            <consortium name="US DOE Joint Genome Institute (JGI-PGF)"/>
            <person name="Walter F."/>
            <person name="Albersmeier A."/>
            <person name="Kalinowski J."/>
            <person name="Ruckert C."/>
        </authorList>
    </citation>
    <scope>NUCLEOTIDE SEQUENCE</scope>
    <source>
        <strain evidence="2">CGMCC 1.15448</strain>
    </source>
</reference>
<evidence type="ECO:0000313" key="2">
    <source>
        <dbReference type="EMBL" id="GGB09707.1"/>
    </source>
</evidence>
<dbReference type="EMBL" id="BMJC01000004">
    <property type="protein sequence ID" value="GGB09707.1"/>
    <property type="molecule type" value="Genomic_DNA"/>
</dbReference>